<feature type="transmembrane region" description="Helical" evidence="3">
    <location>
        <begin position="211"/>
        <end position="229"/>
    </location>
</feature>
<feature type="transmembrane region" description="Helical" evidence="3">
    <location>
        <begin position="241"/>
        <end position="257"/>
    </location>
</feature>
<dbReference type="Gene3D" id="1.10.3730.20">
    <property type="match status" value="1"/>
</dbReference>
<name>A0ABW4QJT6_9BACL</name>
<feature type="transmembrane region" description="Helical" evidence="3">
    <location>
        <begin position="64"/>
        <end position="82"/>
    </location>
</feature>
<keyword evidence="3" id="KW-0472">Membrane</keyword>
<feature type="transmembrane region" description="Helical" evidence="3">
    <location>
        <begin position="146"/>
        <end position="164"/>
    </location>
</feature>
<dbReference type="SUPFAM" id="SSF103481">
    <property type="entry name" value="Multidrug resistance efflux transporter EmrE"/>
    <property type="match status" value="2"/>
</dbReference>
<keyword evidence="3" id="KW-0812">Transmembrane</keyword>
<keyword evidence="3" id="KW-1133">Transmembrane helix</keyword>
<evidence type="ECO:0000313" key="6">
    <source>
        <dbReference type="Proteomes" id="UP001597273"/>
    </source>
</evidence>
<evidence type="ECO:0000256" key="1">
    <source>
        <dbReference type="ARBA" id="ARBA00004127"/>
    </source>
</evidence>
<feature type="transmembrane region" description="Helical" evidence="3">
    <location>
        <begin position="5"/>
        <end position="23"/>
    </location>
</feature>
<dbReference type="InterPro" id="IPR000620">
    <property type="entry name" value="EamA_dom"/>
</dbReference>
<feature type="transmembrane region" description="Helical" evidence="3">
    <location>
        <begin position="176"/>
        <end position="199"/>
    </location>
</feature>
<evidence type="ECO:0000256" key="3">
    <source>
        <dbReference type="SAM" id="Phobius"/>
    </source>
</evidence>
<evidence type="ECO:0000259" key="4">
    <source>
        <dbReference type="Pfam" id="PF00892"/>
    </source>
</evidence>
<protein>
    <submittedName>
        <fullName evidence="5">DMT family transporter</fullName>
    </submittedName>
</protein>
<keyword evidence="6" id="KW-1185">Reference proteome</keyword>
<proteinExistence type="inferred from homology"/>
<dbReference type="InterPro" id="IPR037185">
    <property type="entry name" value="EmrE-like"/>
</dbReference>
<evidence type="ECO:0000313" key="5">
    <source>
        <dbReference type="EMBL" id="MFD1863849.1"/>
    </source>
</evidence>
<feature type="transmembrane region" description="Helical" evidence="3">
    <location>
        <begin position="94"/>
        <end position="113"/>
    </location>
</feature>
<feature type="transmembrane region" description="Helical" evidence="3">
    <location>
        <begin position="120"/>
        <end position="140"/>
    </location>
</feature>
<reference evidence="6" key="1">
    <citation type="journal article" date="2019" name="Int. J. Syst. Evol. Microbiol.">
        <title>The Global Catalogue of Microorganisms (GCM) 10K type strain sequencing project: providing services to taxonomists for standard genome sequencing and annotation.</title>
        <authorList>
            <consortium name="The Broad Institute Genomics Platform"/>
            <consortium name="The Broad Institute Genome Sequencing Center for Infectious Disease"/>
            <person name="Wu L."/>
            <person name="Ma J."/>
        </authorList>
    </citation>
    <scope>NUCLEOTIDE SEQUENCE [LARGE SCALE GENOMIC DNA]</scope>
    <source>
        <strain evidence="6">CGMCC 1.15475</strain>
    </source>
</reference>
<dbReference type="Proteomes" id="UP001597273">
    <property type="component" value="Unassembled WGS sequence"/>
</dbReference>
<organism evidence="5 6">
    <name type="scientific">Planococcus chinensis</name>
    <dbReference type="NCBI Taxonomy" id="272917"/>
    <lineage>
        <taxon>Bacteria</taxon>
        <taxon>Bacillati</taxon>
        <taxon>Bacillota</taxon>
        <taxon>Bacilli</taxon>
        <taxon>Bacillales</taxon>
        <taxon>Caryophanaceae</taxon>
        <taxon>Planococcus</taxon>
    </lineage>
</organism>
<feature type="domain" description="EamA" evidence="4">
    <location>
        <begin position="146"/>
        <end position="277"/>
    </location>
</feature>
<dbReference type="Pfam" id="PF00892">
    <property type="entry name" value="EamA"/>
    <property type="match status" value="2"/>
</dbReference>
<feature type="domain" description="EamA" evidence="4">
    <location>
        <begin position="11"/>
        <end position="136"/>
    </location>
</feature>
<comment type="similarity">
    <text evidence="2">Belongs to the EamA transporter family.</text>
</comment>
<dbReference type="RefSeq" id="WP_377340305.1">
    <property type="nucleotide sequence ID" value="NZ_JBHUFW010000011.1"/>
</dbReference>
<comment type="caution">
    <text evidence="5">The sequence shown here is derived from an EMBL/GenBank/DDBJ whole genome shotgun (WGS) entry which is preliminary data.</text>
</comment>
<accession>A0ABW4QJT6</accession>
<dbReference type="PANTHER" id="PTHR12715">
    <property type="entry name" value="TRANSPORTER, DRUG/METABOLITE EXPORTER FAMILY"/>
    <property type="match status" value="1"/>
</dbReference>
<evidence type="ECO:0000256" key="2">
    <source>
        <dbReference type="ARBA" id="ARBA00007362"/>
    </source>
</evidence>
<gene>
    <name evidence="5" type="ORF">ACFSDB_13145</name>
</gene>
<dbReference type="EMBL" id="JBHUFW010000011">
    <property type="protein sequence ID" value="MFD1863849.1"/>
    <property type="molecule type" value="Genomic_DNA"/>
</dbReference>
<comment type="subcellular location">
    <subcellularLocation>
        <location evidence="1">Endomembrane system</location>
        <topology evidence="1">Multi-pass membrane protein</topology>
    </subcellularLocation>
</comment>
<feature type="transmembrane region" description="Helical" evidence="3">
    <location>
        <begin position="263"/>
        <end position="285"/>
    </location>
</feature>
<dbReference type="PANTHER" id="PTHR12715:SF4">
    <property type="entry name" value="EAMA DOMAIN-CONTAINING PROTEIN"/>
    <property type="match status" value="1"/>
</dbReference>
<feature type="transmembrane region" description="Helical" evidence="3">
    <location>
        <begin position="35"/>
        <end position="52"/>
    </location>
</feature>
<dbReference type="InterPro" id="IPR052756">
    <property type="entry name" value="Alkyne_AA_exporter"/>
</dbReference>
<sequence length="298" mass="31925">MDIRILFAYGMAIILWGSAFPGIRVALESYSPEHVALLPMGTASFVLFFIALKMKMKPPALKDIPAILLLGGLGFSVYHTFLSIGEKTVEAGTASLLIALVPLLSALLAVVFLKEKFGAAGWIGSLIAFIGVGVISLSGGTFQIEWGVLVILAGALGEAFYFVFQSSYLQKYGFLPFTFYAIFAGTLFMLPFAGGLGTAVGQASVESTLTILYLGLFPTVIPYFAIAYATSRQGASEATSFFYLVPVMAIMISWLWLGELPTLLSILGGILALIGVATPRMAFLFKQKTISAAEHRKT</sequence>